<dbReference type="AlphaFoldDB" id="A0AA41HDF0"/>
<organism evidence="1 3">
    <name type="scientific">Duganella violaceipulchra</name>
    <dbReference type="NCBI Taxonomy" id="2849652"/>
    <lineage>
        <taxon>Bacteria</taxon>
        <taxon>Pseudomonadati</taxon>
        <taxon>Pseudomonadota</taxon>
        <taxon>Betaproteobacteria</taxon>
        <taxon>Burkholderiales</taxon>
        <taxon>Oxalobacteraceae</taxon>
        <taxon>Telluria group</taxon>
        <taxon>Duganella</taxon>
    </lineage>
</organism>
<evidence type="ECO:0000313" key="1">
    <source>
        <dbReference type="EMBL" id="MBV6321773.1"/>
    </source>
</evidence>
<keyword evidence="4" id="KW-1185">Reference proteome</keyword>
<evidence type="ECO:0000313" key="2">
    <source>
        <dbReference type="EMBL" id="MCP2011247.1"/>
    </source>
</evidence>
<dbReference type="Proteomes" id="UP001155901">
    <property type="component" value="Unassembled WGS sequence"/>
</dbReference>
<dbReference type="EMBL" id="JAHTGR010000005">
    <property type="protein sequence ID" value="MBV6321773.1"/>
    <property type="molecule type" value="Genomic_DNA"/>
</dbReference>
<accession>A0AA41HDF0</accession>
<dbReference type="RefSeq" id="WP_217942548.1">
    <property type="nucleotide sequence ID" value="NZ_JAHTGR010000005.1"/>
</dbReference>
<protein>
    <submittedName>
        <fullName evidence="2">PHD/YefM family antitoxin component YafN of YafNO toxin-antitoxin module</fullName>
    </submittedName>
</protein>
<evidence type="ECO:0000313" key="4">
    <source>
        <dbReference type="Proteomes" id="UP001162889"/>
    </source>
</evidence>
<dbReference type="Proteomes" id="UP001162889">
    <property type="component" value="Unassembled WGS sequence"/>
</dbReference>
<comment type="caution">
    <text evidence="1">The sequence shown here is derived from an EMBL/GenBank/DDBJ whole genome shotgun (WGS) entry which is preliminary data.</text>
</comment>
<sequence length="99" mass="11458">MLKVTESEIAQELDSYLHQALTQTIVVEQGDRDPVVVLSLAEFERLQDVDDQHWADCARKANVEGYVDHDHEVRQRLAAAMRDKRLACIKKGPRFEHHH</sequence>
<evidence type="ECO:0000313" key="3">
    <source>
        <dbReference type="Proteomes" id="UP001155901"/>
    </source>
</evidence>
<reference evidence="1" key="1">
    <citation type="submission" date="2021-07" db="EMBL/GenBank/DDBJ databases">
        <title>Characterization of violacein-producing bacteria and related species.</title>
        <authorList>
            <person name="Wilson H.S."/>
            <person name="De Leon M.E."/>
        </authorList>
    </citation>
    <scope>NUCLEOTIDE SEQUENCE</scope>
    <source>
        <strain evidence="1">HSC-15S17</strain>
    </source>
</reference>
<gene>
    <name evidence="1" type="ORF">KVP70_12555</name>
    <name evidence="2" type="ORF">L1274_004993</name>
</gene>
<reference evidence="2" key="2">
    <citation type="submission" date="2022-03" db="EMBL/GenBank/DDBJ databases">
        <title>Genome Encyclopedia of Bacteria and Archaea VI: Functional Genomics of Type Strains.</title>
        <authorList>
            <person name="Whitman W."/>
        </authorList>
    </citation>
    <scope>NUCLEOTIDE SEQUENCE</scope>
    <source>
        <strain evidence="2">HSC-15S17</strain>
    </source>
</reference>
<dbReference type="EMBL" id="JALJZU010000010">
    <property type="protein sequence ID" value="MCP2011247.1"/>
    <property type="molecule type" value="Genomic_DNA"/>
</dbReference>
<proteinExistence type="predicted"/>
<name>A0AA41HDF0_9BURK</name>